<evidence type="ECO:0000313" key="3">
    <source>
        <dbReference type="Proteomes" id="UP000484875"/>
    </source>
</evidence>
<feature type="signal peptide" evidence="1">
    <location>
        <begin position="1"/>
        <end position="29"/>
    </location>
</feature>
<dbReference type="Proteomes" id="UP000484875">
    <property type="component" value="Unassembled WGS sequence"/>
</dbReference>
<evidence type="ECO:0000256" key="1">
    <source>
        <dbReference type="SAM" id="SignalP"/>
    </source>
</evidence>
<keyword evidence="1" id="KW-0732">Signal</keyword>
<organism evidence="2 3">
    <name type="scientific">Duganella vulcania</name>
    <dbReference type="NCBI Taxonomy" id="2692166"/>
    <lineage>
        <taxon>Bacteria</taxon>
        <taxon>Pseudomonadati</taxon>
        <taxon>Pseudomonadota</taxon>
        <taxon>Betaproteobacteria</taxon>
        <taxon>Burkholderiales</taxon>
        <taxon>Oxalobacteraceae</taxon>
        <taxon>Telluria group</taxon>
        <taxon>Duganella</taxon>
    </lineage>
</organism>
<reference evidence="2 3" key="1">
    <citation type="submission" date="2019-12" db="EMBL/GenBank/DDBJ databases">
        <title>Novel species isolated from a subtropical stream in China.</title>
        <authorList>
            <person name="Lu H."/>
        </authorList>
    </citation>
    <scope>NUCLEOTIDE SEQUENCE [LARGE SCALE GENOMIC DNA]</scope>
    <source>
        <strain evidence="2 3">FT107W</strain>
    </source>
</reference>
<feature type="chain" id="PRO_5033067663" description="Lipocalin-like domain-containing protein" evidence="1">
    <location>
        <begin position="30"/>
        <end position="303"/>
    </location>
</feature>
<keyword evidence="3" id="KW-1185">Reference proteome</keyword>
<proteinExistence type="predicted"/>
<comment type="caution">
    <text evidence="2">The sequence shown here is derived from an EMBL/GenBank/DDBJ whole genome shotgun (WGS) entry which is preliminary data.</text>
</comment>
<evidence type="ECO:0000313" key="2">
    <source>
        <dbReference type="EMBL" id="MYN19725.1"/>
    </source>
</evidence>
<evidence type="ECO:0008006" key="4">
    <source>
        <dbReference type="Google" id="ProtNLM"/>
    </source>
</evidence>
<dbReference type="RefSeq" id="WP_161092133.1">
    <property type="nucleotide sequence ID" value="NZ_WWCV01000053.1"/>
</dbReference>
<gene>
    <name evidence="2" type="ORF">GTP81_23555</name>
</gene>
<accession>A0A845HQE6</accession>
<dbReference type="AlphaFoldDB" id="A0A845HQE6"/>
<dbReference type="EMBL" id="WWCV01000053">
    <property type="protein sequence ID" value="MYN19725.1"/>
    <property type="molecule type" value="Genomic_DNA"/>
</dbReference>
<name>A0A845HQE6_9BURK</name>
<protein>
    <recommendedName>
        <fullName evidence="4">Lipocalin-like domain-containing protein</fullName>
    </recommendedName>
</protein>
<sequence length="303" mass="34273">MGAIKMNSLQYLRALIALSFSLYFSPMGAQPADSDADILGKWRIVKHVSPTGATSSLTERDVRRLIGQPMSVSAELFEFNNHQCARPDYRRNVEDTVDYFYREWRVNSDEMPIGARITVVENRCGNNVLYPTNKDHLIVSEDGFFFEAVRVGSNAAATPESTSTSERKGANADIFGTWTIDGADWQGSGKDSEATKKSRAAIYMGMPVYISARRFFYNENQCKNPTYKRSRQQKTVYFHGDWRAAKGRLPFLQNMLTVVETNCGTIYPINRKLILIEDRSGMFFSAVPLLQDERDNTHGLSAR</sequence>